<dbReference type="CDD" id="cd09917">
    <property type="entry name" value="F-box_SF"/>
    <property type="match status" value="1"/>
</dbReference>
<sequence length="705" mass="80504">MLPKGGGRGAGGQHGVAYDAFNALIEQLASLGVPEHQNPHSRRVDAESGDDVRSGFKLDVPEFKGCLLPDEFLDWVVAVEEILEFKEGSKSVDDYTEEFYQLLARIDLSKSHDQMANCKRNEQFRKGLFVDAEDNGIEQSSEKKAAQYDEDGVEEEFVQRDYEPLRVIVLVPSKEVDPKPTKGEGSNLLVRKFMEDAVDSGLVYVLIGKECATDIPIPESVRPLVEEFRDVFPDDLPEELPPLHYERCGGWKSSRLLDAFWGSIQRQSTLHVGDLVGDHLKSWDEWLYQAEFAYNCSVNCNSGLSPFFVRYWFNPQAPLDLAPVPDLKCPSGRAHNLILGLQAVHKMTEQHLEESFAKYKQAADKKRRSMEFEVGDFVWAVLMKDRFPVGEYSKFAARKIGPLETLEKINPNAYKLKLPSHIHTSDTLLDNQGGDEITSTKEENKKSDANNKRRGAENKVGEDEEYWIWSKLPRDLQISILRSISDRDYRNIRAVCRRWRSLASPLRWIPDSEAIRCPWLVSFQIEDGIFNFYDPTSDFTYEMNTGASNPGILSSCEGWLLLAEGERSIYMLEPFRKITIDLPLVPEHFDNLNGHVFAIDKTTSCYHFTRIYCTSSGQLRNLEFSSKRAAWAQYSIDGVSFLSSWNNLVIFRGCVLCLDQVGRLGCFGTVDRDAQQEKLNFCKEEPKIRNIHQFYRCKSILFKLK</sequence>
<dbReference type="InterPro" id="IPR056924">
    <property type="entry name" value="SH3_Tf2-1"/>
</dbReference>
<evidence type="ECO:0000313" key="6">
    <source>
        <dbReference type="Proteomes" id="UP000626092"/>
    </source>
</evidence>
<evidence type="ECO:0008006" key="7">
    <source>
        <dbReference type="Google" id="ProtNLM"/>
    </source>
</evidence>
<dbReference type="Gene3D" id="3.30.420.10">
    <property type="entry name" value="Ribonuclease H-like superfamily/Ribonuclease H"/>
    <property type="match status" value="1"/>
</dbReference>
<organism evidence="5 6">
    <name type="scientific">Rhododendron simsii</name>
    <name type="common">Sims's rhododendron</name>
    <dbReference type="NCBI Taxonomy" id="118357"/>
    <lineage>
        <taxon>Eukaryota</taxon>
        <taxon>Viridiplantae</taxon>
        <taxon>Streptophyta</taxon>
        <taxon>Embryophyta</taxon>
        <taxon>Tracheophyta</taxon>
        <taxon>Spermatophyta</taxon>
        <taxon>Magnoliopsida</taxon>
        <taxon>eudicotyledons</taxon>
        <taxon>Gunneridae</taxon>
        <taxon>Pentapetalae</taxon>
        <taxon>asterids</taxon>
        <taxon>Ericales</taxon>
        <taxon>Ericaceae</taxon>
        <taxon>Ericoideae</taxon>
        <taxon>Rhodoreae</taxon>
        <taxon>Rhododendron</taxon>
    </lineage>
</organism>
<proteinExistence type="predicted"/>
<dbReference type="EMBL" id="WJXA01000011">
    <property type="protein sequence ID" value="KAF7127617.1"/>
    <property type="molecule type" value="Genomic_DNA"/>
</dbReference>
<dbReference type="AlphaFoldDB" id="A0A834G7U6"/>
<dbReference type="GO" id="GO:0003676">
    <property type="term" value="F:nucleic acid binding"/>
    <property type="evidence" value="ECO:0007669"/>
    <property type="project" value="InterPro"/>
</dbReference>
<protein>
    <recommendedName>
        <fullName evidence="7">F-box domain-containing protein</fullName>
    </recommendedName>
</protein>
<dbReference type="Proteomes" id="UP000626092">
    <property type="component" value="Unassembled WGS sequence"/>
</dbReference>
<comment type="caution">
    <text evidence="5">The sequence shown here is derived from an EMBL/GenBank/DDBJ whole genome shotgun (WGS) entry which is preliminary data.</text>
</comment>
<dbReference type="Gene3D" id="1.20.1280.50">
    <property type="match status" value="1"/>
</dbReference>
<dbReference type="Pfam" id="PF24626">
    <property type="entry name" value="SH3_Tf2-1"/>
    <property type="match status" value="1"/>
</dbReference>
<dbReference type="OrthoDB" id="1863935at2759"/>
<evidence type="ECO:0000259" key="3">
    <source>
        <dbReference type="Pfam" id="PF03478"/>
    </source>
</evidence>
<dbReference type="PANTHER" id="PTHR35046:SF18">
    <property type="entry name" value="RNA-DIRECTED DNA POLYMERASE"/>
    <property type="match status" value="1"/>
</dbReference>
<evidence type="ECO:0000256" key="1">
    <source>
        <dbReference type="SAM" id="MobiDB-lite"/>
    </source>
</evidence>
<feature type="domain" description="F-box" evidence="2">
    <location>
        <begin position="469"/>
        <end position="504"/>
    </location>
</feature>
<evidence type="ECO:0000259" key="2">
    <source>
        <dbReference type="Pfam" id="PF00646"/>
    </source>
</evidence>
<dbReference type="InterPro" id="IPR005174">
    <property type="entry name" value="KIB1-4_b-propeller"/>
</dbReference>
<dbReference type="PANTHER" id="PTHR35046">
    <property type="entry name" value="ZINC KNUCKLE (CCHC-TYPE) FAMILY PROTEIN"/>
    <property type="match status" value="1"/>
</dbReference>
<accession>A0A834G7U6</accession>
<dbReference type="InterPro" id="IPR036397">
    <property type="entry name" value="RNaseH_sf"/>
</dbReference>
<gene>
    <name evidence="5" type="ORF">RHSIM_Rhsim11G0166100</name>
</gene>
<feature type="region of interest" description="Disordered" evidence="1">
    <location>
        <begin position="425"/>
        <end position="457"/>
    </location>
</feature>
<dbReference type="SUPFAM" id="SSF81383">
    <property type="entry name" value="F-box domain"/>
    <property type="match status" value="1"/>
</dbReference>
<dbReference type="Pfam" id="PF03478">
    <property type="entry name" value="Beta-prop_KIB1-4"/>
    <property type="match status" value="1"/>
</dbReference>
<evidence type="ECO:0000313" key="5">
    <source>
        <dbReference type="EMBL" id="KAF7127617.1"/>
    </source>
</evidence>
<dbReference type="Pfam" id="PF00646">
    <property type="entry name" value="F-box"/>
    <property type="match status" value="1"/>
</dbReference>
<reference evidence="5" key="1">
    <citation type="submission" date="2019-11" db="EMBL/GenBank/DDBJ databases">
        <authorList>
            <person name="Liu Y."/>
            <person name="Hou J."/>
            <person name="Li T.-Q."/>
            <person name="Guan C.-H."/>
            <person name="Wu X."/>
            <person name="Wu H.-Z."/>
            <person name="Ling F."/>
            <person name="Zhang R."/>
            <person name="Shi X.-G."/>
            <person name="Ren J.-P."/>
            <person name="Chen E.-F."/>
            <person name="Sun J.-M."/>
        </authorList>
    </citation>
    <scope>NUCLEOTIDE SEQUENCE</scope>
    <source>
        <strain evidence="5">Adult_tree_wgs_1</strain>
        <tissue evidence="5">Leaves</tissue>
    </source>
</reference>
<keyword evidence="6" id="KW-1185">Reference proteome</keyword>
<evidence type="ECO:0000259" key="4">
    <source>
        <dbReference type="Pfam" id="PF24626"/>
    </source>
</evidence>
<dbReference type="InterPro" id="IPR001810">
    <property type="entry name" value="F-box_dom"/>
</dbReference>
<name>A0A834G7U6_RHOSS</name>
<dbReference type="InterPro" id="IPR036047">
    <property type="entry name" value="F-box-like_dom_sf"/>
</dbReference>
<feature type="domain" description="Tf2-1-like SH3-like" evidence="4">
    <location>
        <begin position="375"/>
        <end position="423"/>
    </location>
</feature>
<feature type="domain" description="KIB1-4 beta-propeller" evidence="3">
    <location>
        <begin position="533"/>
        <end position="673"/>
    </location>
</feature>
<feature type="compositionally biased region" description="Basic and acidic residues" evidence="1">
    <location>
        <begin position="438"/>
        <end position="457"/>
    </location>
</feature>